<accession>A0AAV0I880</accession>
<dbReference type="EMBL" id="CAMGYJ010000003">
    <property type="protein sequence ID" value="CAI0393528.1"/>
    <property type="molecule type" value="Genomic_DNA"/>
</dbReference>
<evidence type="ECO:0000313" key="1">
    <source>
        <dbReference type="EMBL" id="CAI0393528.1"/>
    </source>
</evidence>
<name>A0AAV0I880_9ROSI</name>
<proteinExistence type="predicted"/>
<protein>
    <submittedName>
        <fullName evidence="1">Uncharacterized protein</fullName>
    </submittedName>
</protein>
<evidence type="ECO:0000313" key="2">
    <source>
        <dbReference type="Proteomes" id="UP001154282"/>
    </source>
</evidence>
<sequence length="97" mass="11238">MEEREGFHSDAAKLDICFIIIGCYYLPDRTLSYIYRVDNSPNSPYLCVGNAETKFQEAAAHTNHLELRKKERDSNMKLEVHVFITELLASLQQVCRQ</sequence>
<reference evidence="1" key="1">
    <citation type="submission" date="2022-08" db="EMBL/GenBank/DDBJ databases">
        <authorList>
            <person name="Gutierrez-Valencia J."/>
        </authorList>
    </citation>
    <scope>NUCLEOTIDE SEQUENCE</scope>
</reference>
<dbReference type="AlphaFoldDB" id="A0AAV0I880"/>
<dbReference type="Proteomes" id="UP001154282">
    <property type="component" value="Unassembled WGS sequence"/>
</dbReference>
<gene>
    <name evidence="1" type="ORF">LITE_LOCUS7968</name>
</gene>
<keyword evidence="2" id="KW-1185">Reference proteome</keyword>
<organism evidence="1 2">
    <name type="scientific">Linum tenue</name>
    <dbReference type="NCBI Taxonomy" id="586396"/>
    <lineage>
        <taxon>Eukaryota</taxon>
        <taxon>Viridiplantae</taxon>
        <taxon>Streptophyta</taxon>
        <taxon>Embryophyta</taxon>
        <taxon>Tracheophyta</taxon>
        <taxon>Spermatophyta</taxon>
        <taxon>Magnoliopsida</taxon>
        <taxon>eudicotyledons</taxon>
        <taxon>Gunneridae</taxon>
        <taxon>Pentapetalae</taxon>
        <taxon>rosids</taxon>
        <taxon>fabids</taxon>
        <taxon>Malpighiales</taxon>
        <taxon>Linaceae</taxon>
        <taxon>Linum</taxon>
    </lineage>
</organism>
<comment type="caution">
    <text evidence="1">The sequence shown here is derived from an EMBL/GenBank/DDBJ whole genome shotgun (WGS) entry which is preliminary data.</text>
</comment>